<gene>
    <name evidence="2" type="ORF">BCR33DRAFT_736379</name>
</gene>
<proteinExistence type="predicted"/>
<accession>A0A1Y2CKK5</accession>
<protein>
    <submittedName>
        <fullName evidence="2">Uncharacterized protein</fullName>
    </submittedName>
</protein>
<dbReference type="Pfam" id="PF11901">
    <property type="entry name" value="DM9"/>
    <property type="match status" value="2"/>
</dbReference>
<feature type="region of interest" description="Disordered" evidence="1">
    <location>
        <begin position="77"/>
        <end position="103"/>
    </location>
</feature>
<evidence type="ECO:0000256" key="1">
    <source>
        <dbReference type="SAM" id="MobiDB-lite"/>
    </source>
</evidence>
<dbReference type="AlphaFoldDB" id="A0A1Y2CKK5"/>
<sequence>MNPQDSPWAADNNNDTSITAARLSADKVLSSTEMLLTEDLDPWTEKPKTRYPPIVFETEVVPLVFAGDLEFADAWGDGGSSNDAGRTHVSLEGEADPSLSGPGPLLGASEPKVFWKSIRGKFVPPSAIPIGRDSDGAPLFATRTKYMNGVHVGKGRNGGGCHIPYGGKEILLGDDEEYDVLCGNPSSIEWVPANNKVPVPLMSTGRLIEGGFEKDGPIFIGICETYFHGTQPGKCGPHLAGLHYSYGGKEINVAQYKVALHAAPSTENDEAEELVTNSGTVYWRAASVKLGVPAGAIRMGRDSDGSPLYAGRVKVNKGGVQVGKVRLDSGCFIGYGGKEVRYKTDFEVLCGDSRIISLVELEGSISLGKLAELKPIEAGNEETGMPLYIGIHEAFGSIQIGKCSPSLKGCHFSYNGKEHIGTKYRLIVYN</sequence>
<evidence type="ECO:0000313" key="2">
    <source>
        <dbReference type="EMBL" id="ORY46865.1"/>
    </source>
</evidence>
<dbReference type="Proteomes" id="UP000193642">
    <property type="component" value="Unassembled WGS sequence"/>
</dbReference>
<dbReference type="PANTHER" id="PTHR31649:SF1">
    <property type="entry name" value="FARNESOIC ACID O-METHYL TRANSFERASE DOMAIN-CONTAINING PROTEIN"/>
    <property type="match status" value="1"/>
</dbReference>
<evidence type="ECO:0000313" key="3">
    <source>
        <dbReference type="Proteomes" id="UP000193642"/>
    </source>
</evidence>
<dbReference type="PANTHER" id="PTHR31649">
    <property type="entry name" value="AGAP009604-PA"/>
    <property type="match status" value="1"/>
</dbReference>
<reference evidence="2 3" key="1">
    <citation type="submission" date="2016-07" db="EMBL/GenBank/DDBJ databases">
        <title>Pervasive Adenine N6-methylation of Active Genes in Fungi.</title>
        <authorList>
            <consortium name="DOE Joint Genome Institute"/>
            <person name="Mondo S.J."/>
            <person name="Dannebaum R.O."/>
            <person name="Kuo R.C."/>
            <person name="Labutti K."/>
            <person name="Haridas S."/>
            <person name="Kuo A."/>
            <person name="Salamov A."/>
            <person name="Ahrendt S.R."/>
            <person name="Lipzen A."/>
            <person name="Sullivan W."/>
            <person name="Andreopoulos W.B."/>
            <person name="Clum A."/>
            <person name="Lindquist E."/>
            <person name="Daum C."/>
            <person name="Ramamoorthy G.K."/>
            <person name="Gryganskyi A."/>
            <person name="Culley D."/>
            <person name="Magnuson J.K."/>
            <person name="James T.Y."/>
            <person name="O'Malley M.A."/>
            <person name="Stajich J.E."/>
            <person name="Spatafora J.W."/>
            <person name="Visel A."/>
            <person name="Grigoriev I.V."/>
        </authorList>
    </citation>
    <scope>NUCLEOTIDE SEQUENCE [LARGE SCALE GENOMIC DNA]</scope>
    <source>
        <strain evidence="2 3">JEL800</strain>
    </source>
</reference>
<dbReference type="SMART" id="SM00696">
    <property type="entry name" value="DM9"/>
    <property type="match status" value="2"/>
</dbReference>
<keyword evidence="3" id="KW-1185">Reference proteome</keyword>
<dbReference type="InterPro" id="IPR006616">
    <property type="entry name" value="DM9_repeat"/>
</dbReference>
<dbReference type="OrthoDB" id="2148895at2759"/>
<comment type="caution">
    <text evidence="2">The sequence shown here is derived from an EMBL/GenBank/DDBJ whole genome shotgun (WGS) entry which is preliminary data.</text>
</comment>
<organism evidence="2 3">
    <name type="scientific">Rhizoclosmatium globosum</name>
    <dbReference type="NCBI Taxonomy" id="329046"/>
    <lineage>
        <taxon>Eukaryota</taxon>
        <taxon>Fungi</taxon>
        <taxon>Fungi incertae sedis</taxon>
        <taxon>Chytridiomycota</taxon>
        <taxon>Chytridiomycota incertae sedis</taxon>
        <taxon>Chytridiomycetes</taxon>
        <taxon>Chytridiales</taxon>
        <taxon>Chytriomycetaceae</taxon>
        <taxon>Rhizoclosmatium</taxon>
    </lineage>
</organism>
<name>A0A1Y2CKK5_9FUNG</name>
<dbReference type="EMBL" id="MCGO01000015">
    <property type="protein sequence ID" value="ORY46865.1"/>
    <property type="molecule type" value="Genomic_DNA"/>
</dbReference>